<dbReference type="GO" id="GO:0035091">
    <property type="term" value="F:phosphatidylinositol binding"/>
    <property type="evidence" value="ECO:0007669"/>
    <property type="project" value="InterPro"/>
</dbReference>
<evidence type="ECO:0000256" key="1">
    <source>
        <dbReference type="ARBA" id="ARBA00004481"/>
    </source>
</evidence>
<dbReference type="PANTHER" id="PTHR46979:SF2">
    <property type="entry name" value="SORTING NEXIN-41"/>
    <property type="match status" value="1"/>
</dbReference>
<dbReference type="GO" id="GO:0006914">
    <property type="term" value="P:autophagy"/>
    <property type="evidence" value="ECO:0007669"/>
    <property type="project" value="UniProtKB-KW"/>
</dbReference>
<feature type="region of interest" description="Disordered" evidence="9">
    <location>
        <begin position="295"/>
        <end position="341"/>
    </location>
</feature>
<keyword evidence="3" id="KW-0813">Transport</keyword>
<dbReference type="OrthoDB" id="289314at2759"/>
<dbReference type="Gene3D" id="1.20.1270.60">
    <property type="entry name" value="Arfaptin homology (AH) domain/BAR domain"/>
    <property type="match status" value="1"/>
</dbReference>
<feature type="region of interest" description="Disordered" evidence="9">
    <location>
        <begin position="95"/>
        <end position="125"/>
    </location>
</feature>
<dbReference type="EMBL" id="LSSK01000079">
    <property type="protein sequence ID" value="OMH85446.1"/>
    <property type="molecule type" value="Genomic_DNA"/>
</dbReference>
<dbReference type="InterPro" id="IPR027267">
    <property type="entry name" value="AH/BAR_dom_sf"/>
</dbReference>
<keyword evidence="6" id="KW-0072">Autophagy</keyword>
<keyword evidence="12" id="KW-1185">Reference proteome</keyword>
<feature type="compositionally biased region" description="Basic and acidic residues" evidence="9">
    <location>
        <begin position="1"/>
        <end position="18"/>
    </location>
</feature>
<evidence type="ECO:0000256" key="2">
    <source>
        <dbReference type="ARBA" id="ARBA00010883"/>
    </source>
</evidence>
<keyword evidence="4" id="KW-0967">Endosome</keyword>
<feature type="compositionally biased region" description="Basic and acidic residues" evidence="9">
    <location>
        <begin position="295"/>
        <end position="317"/>
    </location>
</feature>
<dbReference type="InterPro" id="IPR036871">
    <property type="entry name" value="PX_dom_sf"/>
</dbReference>
<feature type="region of interest" description="Disordered" evidence="9">
    <location>
        <begin position="1"/>
        <end position="35"/>
    </location>
</feature>
<dbReference type="Pfam" id="PF00787">
    <property type="entry name" value="PX"/>
    <property type="match status" value="1"/>
</dbReference>
<evidence type="ECO:0000256" key="9">
    <source>
        <dbReference type="SAM" id="MobiDB-lite"/>
    </source>
</evidence>
<feature type="domain" description="PX" evidence="10">
    <location>
        <begin position="161"/>
        <end position="196"/>
    </location>
</feature>
<accession>A0A1R1PWT9</accession>
<evidence type="ECO:0000256" key="7">
    <source>
        <dbReference type="ARBA" id="ARBA00023121"/>
    </source>
</evidence>
<dbReference type="GO" id="GO:0010008">
    <property type="term" value="C:endosome membrane"/>
    <property type="evidence" value="ECO:0007669"/>
    <property type="project" value="UniProtKB-SubCell"/>
</dbReference>
<proteinExistence type="inferred from homology"/>
<keyword evidence="8" id="KW-0472">Membrane</keyword>
<name>A0A1R1PWT9_ZANCU</name>
<organism evidence="11 12">
    <name type="scientific">Zancudomyces culisetae</name>
    <name type="common">Gut fungus</name>
    <name type="synonym">Smittium culisetae</name>
    <dbReference type="NCBI Taxonomy" id="1213189"/>
    <lineage>
        <taxon>Eukaryota</taxon>
        <taxon>Fungi</taxon>
        <taxon>Fungi incertae sedis</taxon>
        <taxon>Zoopagomycota</taxon>
        <taxon>Kickxellomycotina</taxon>
        <taxon>Harpellomycetes</taxon>
        <taxon>Harpellales</taxon>
        <taxon>Legeriomycetaceae</taxon>
        <taxon>Zancudomyces</taxon>
    </lineage>
</organism>
<evidence type="ECO:0000256" key="5">
    <source>
        <dbReference type="ARBA" id="ARBA00022927"/>
    </source>
</evidence>
<evidence type="ECO:0000259" key="10">
    <source>
        <dbReference type="Pfam" id="PF00787"/>
    </source>
</evidence>
<dbReference type="SUPFAM" id="SSF64268">
    <property type="entry name" value="PX domain"/>
    <property type="match status" value="1"/>
</dbReference>
<evidence type="ECO:0000313" key="12">
    <source>
        <dbReference type="Proteomes" id="UP000188320"/>
    </source>
</evidence>
<dbReference type="InterPro" id="IPR001683">
    <property type="entry name" value="PX_dom"/>
</dbReference>
<evidence type="ECO:0000313" key="11">
    <source>
        <dbReference type="EMBL" id="OMH85446.1"/>
    </source>
</evidence>
<dbReference type="Gene3D" id="3.30.1520.10">
    <property type="entry name" value="Phox-like domain"/>
    <property type="match status" value="1"/>
</dbReference>
<sequence length="452" mass="51457">MEKMAKERQQEEQEREQAGEYGSPNHNYNGNHDEHPGWDLQQAHLAISIRSVEKIVANGSTFVTYRIEFGVKYDESCCAIEREVRKRVAIMEKMAKERQQEEQEREQAGEYGSPNHNYNGNHDEHPGWDLQQAHLAISIRSVEKIVANGSTFVTYRIEFGRYEVKRRYSEFESLRKVLCRIYPTLLVPVLPEKHTIELADGYTELGGLLNGISLEEGGDISRGIEYAGQAVDGMYTAMNQMKTDIEGEYMEYVHEYALFGTAVNQVLGYRTIKNIQLEKTIEKLKTKKGELESLLAEEKESRRENDQGKYRDDDRSEYTVGSPMVEEQTQSDIESEPEIPEEGRVISRISSEYPVASHRKSMDSVDNIDEIMSQFHLEQSAMWSEGTPRALPQQYNPSGTTYNIVAPDESVGLQTQIGMILIGNTPHQVVACIHSSTFPTLYSDTLVPQIPL</sequence>
<evidence type="ECO:0000256" key="8">
    <source>
        <dbReference type="ARBA" id="ARBA00023136"/>
    </source>
</evidence>
<dbReference type="Proteomes" id="UP000188320">
    <property type="component" value="Unassembled WGS sequence"/>
</dbReference>
<dbReference type="AlphaFoldDB" id="A0A1R1PWT9"/>
<keyword evidence="7" id="KW-0446">Lipid-binding</keyword>
<dbReference type="InterPro" id="IPR051079">
    <property type="entry name" value="Sorting_Nexin_Autophagy"/>
</dbReference>
<comment type="caution">
    <text evidence="11">The sequence shown here is derived from an EMBL/GenBank/DDBJ whole genome shotgun (WGS) entry which is preliminary data.</text>
</comment>
<gene>
    <name evidence="11" type="ORF">AX774_g998</name>
</gene>
<keyword evidence="5" id="KW-0653">Protein transport</keyword>
<evidence type="ECO:0000256" key="4">
    <source>
        <dbReference type="ARBA" id="ARBA00022753"/>
    </source>
</evidence>
<evidence type="ECO:0000256" key="3">
    <source>
        <dbReference type="ARBA" id="ARBA00022448"/>
    </source>
</evidence>
<protein>
    <submittedName>
        <fullName evidence="11">Sorting nexin-41</fullName>
    </submittedName>
</protein>
<evidence type="ECO:0000256" key="6">
    <source>
        <dbReference type="ARBA" id="ARBA00023006"/>
    </source>
</evidence>
<dbReference type="GO" id="GO:0015031">
    <property type="term" value="P:protein transport"/>
    <property type="evidence" value="ECO:0007669"/>
    <property type="project" value="UniProtKB-KW"/>
</dbReference>
<reference evidence="12" key="1">
    <citation type="submission" date="2017-01" db="EMBL/GenBank/DDBJ databases">
        <authorList>
            <person name="Wang Y."/>
            <person name="White M."/>
            <person name="Kvist S."/>
            <person name="Moncalvo J.-M."/>
        </authorList>
    </citation>
    <scope>NUCLEOTIDE SEQUENCE [LARGE SCALE GENOMIC DNA]</scope>
    <source>
        <strain evidence="12">COL-18-3</strain>
    </source>
</reference>
<comment type="subcellular location">
    <subcellularLocation>
        <location evidence="1">Endosome membrane</location>
        <topology evidence="1">Peripheral membrane protein</topology>
    </subcellularLocation>
</comment>
<comment type="similarity">
    <text evidence="2">Belongs to the sorting nexin family.</text>
</comment>
<dbReference type="PANTHER" id="PTHR46979">
    <property type="entry name" value="SORTING NEXIN-41"/>
    <property type="match status" value="1"/>
</dbReference>
<feature type="compositionally biased region" description="Basic and acidic residues" evidence="9">
    <location>
        <begin position="95"/>
        <end position="108"/>
    </location>
</feature>